<dbReference type="InterPro" id="IPR052509">
    <property type="entry name" value="Metal_resp_DNA-bind_regulator"/>
</dbReference>
<evidence type="ECO:0000313" key="4">
    <source>
        <dbReference type="Proteomes" id="UP000216352"/>
    </source>
</evidence>
<name>A0A261FMS6_9BIFI</name>
<keyword evidence="4" id="KW-1185">Reference proteome</keyword>
<accession>A0A261FMS6</accession>
<evidence type="ECO:0000313" key="3">
    <source>
        <dbReference type="EMBL" id="OZG60285.1"/>
    </source>
</evidence>
<dbReference type="EMBL" id="MWWX01000017">
    <property type="protein sequence ID" value="OZG60285.1"/>
    <property type="molecule type" value="Genomic_DNA"/>
</dbReference>
<evidence type="ECO:0000259" key="2">
    <source>
        <dbReference type="Pfam" id="PF03551"/>
    </source>
</evidence>
<proteinExistence type="predicted"/>
<sequence>MSISVCLDSIYLDSVYYGCMIELMILGFLAEGPLHGYELRKKMDQLMGYARPISYGTIYPAIHRLTDKGLLTERTVPGSGVTQRKMLTLTDAGRERLEQMLREADGLTITDLNHFNVVLSFLSELPDEEERRAVLRRRLDFLEQPASFFYQGDRPIQSKAISDPYRRGVFVSAAAFRNAQIEWLHSMLDDGKPSDASAASDETEADA</sequence>
<keyword evidence="1" id="KW-0812">Transmembrane</keyword>
<dbReference type="InterPro" id="IPR005149">
    <property type="entry name" value="Tscrpt_reg_PadR_N"/>
</dbReference>
<keyword evidence="1" id="KW-0472">Membrane</keyword>
<dbReference type="PANTHER" id="PTHR33169:SF26">
    <property type="entry name" value="CONSERVED PROTEIN"/>
    <property type="match status" value="1"/>
</dbReference>
<comment type="caution">
    <text evidence="3">The sequence shown here is derived from an EMBL/GenBank/DDBJ whole genome shotgun (WGS) entry which is preliminary data.</text>
</comment>
<dbReference type="Proteomes" id="UP000216352">
    <property type="component" value="Unassembled WGS sequence"/>
</dbReference>
<feature type="domain" description="Transcription regulator PadR N-terminal" evidence="2">
    <location>
        <begin position="25"/>
        <end position="99"/>
    </location>
</feature>
<keyword evidence="1" id="KW-1133">Transmembrane helix</keyword>
<reference evidence="3 4" key="1">
    <citation type="journal article" date="2017" name="BMC Genomics">
        <title>Comparative genomic and phylogenomic analyses of the Bifidobacteriaceae family.</title>
        <authorList>
            <person name="Lugli G.A."/>
            <person name="Milani C."/>
            <person name="Turroni F."/>
            <person name="Duranti S."/>
            <person name="Mancabelli L."/>
            <person name="Mangifesta M."/>
            <person name="Ferrario C."/>
            <person name="Modesto M."/>
            <person name="Mattarelli P."/>
            <person name="Jiri K."/>
            <person name="van Sinderen D."/>
            <person name="Ventura M."/>
        </authorList>
    </citation>
    <scope>NUCLEOTIDE SEQUENCE [LARGE SCALE GENOMIC DNA]</scope>
    <source>
        <strain evidence="3 4">DSM 28807</strain>
    </source>
</reference>
<dbReference type="Gene3D" id="1.10.10.10">
    <property type="entry name" value="Winged helix-like DNA-binding domain superfamily/Winged helix DNA-binding domain"/>
    <property type="match status" value="1"/>
</dbReference>
<organism evidence="3 4">
    <name type="scientific">Bifidobacterium lemurum</name>
    <dbReference type="NCBI Taxonomy" id="1603886"/>
    <lineage>
        <taxon>Bacteria</taxon>
        <taxon>Bacillati</taxon>
        <taxon>Actinomycetota</taxon>
        <taxon>Actinomycetes</taxon>
        <taxon>Bifidobacteriales</taxon>
        <taxon>Bifidobacteriaceae</taxon>
        <taxon>Bifidobacterium</taxon>
    </lineage>
</organism>
<dbReference type="InterPro" id="IPR036388">
    <property type="entry name" value="WH-like_DNA-bd_sf"/>
</dbReference>
<evidence type="ECO:0000256" key="1">
    <source>
        <dbReference type="SAM" id="Phobius"/>
    </source>
</evidence>
<dbReference type="InterPro" id="IPR036390">
    <property type="entry name" value="WH_DNA-bd_sf"/>
</dbReference>
<gene>
    <name evidence="3" type="ORF">BLEM_1974</name>
</gene>
<protein>
    <submittedName>
        <fullName evidence="3">PadR family transcriptional regulator</fullName>
    </submittedName>
</protein>
<dbReference type="Pfam" id="PF03551">
    <property type="entry name" value="PadR"/>
    <property type="match status" value="1"/>
</dbReference>
<dbReference type="PANTHER" id="PTHR33169">
    <property type="entry name" value="PADR-FAMILY TRANSCRIPTIONAL REGULATOR"/>
    <property type="match status" value="1"/>
</dbReference>
<dbReference type="AlphaFoldDB" id="A0A261FMS6"/>
<feature type="transmembrane region" description="Helical" evidence="1">
    <location>
        <begin position="15"/>
        <end position="34"/>
    </location>
</feature>
<dbReference type="SUPFAM" id="SSF46785">
    <property type="entry name" value="Winged helix' DNA-binding domain"/>
    <property type="match status" value="1"/>
</dbReference>
<dbReference type="STRING" id="1603886.GCA_001895165_01909"/>